<keyword evidence="4" id="KW-1185">Reference proteome</keyword>
<dbReference type="PANTHER" id="PTHR40040:SF1">
    <property type="entry name" value="MEMBRANE PROTEIN"/>
    <property type="match status" value="1"/>
</dbReference>
<evidence type="ECO:0000256" key="1">
    <source>
        <dbReference type="SAM" id="MobiDB-lite"/>
    </source>
</evidence>
<organism evidence="3 4">
    <name type="scientific">Virgibacillus salinus</name>
    <dbReference type="NCBI Taxonomy" id="553311"/>
    <lineage>
        <taxon>Bacteria</taxon>
        <taxon>Bacillati</taxon>
        <taxon>Bacillota</taxon>
        <taxon>Bacilli</taxon>
        <taxon>Bacillales</taxon>
        <taxon>Bacillaceae</taxon>
        <taxon>Virgibacillus</taxon>
    </lineage>
</organism>
<dbReference type="PANTHER" id="PTHR40040">
    <property type="entry name" value="SMALL HYDROPHOBIC PROTEIN-RELATED"/>
    <property type="match status" value="1"/>
</dbReference>
<keyword evidence="2" id="KW-1133">Transmembrane helix</keyword>
<proteinExistence type="predicted"/>
<dbReference type="AlphaFoldDB" id="A0A1H1BDP0"/>
<feature type="compositionally biased region" description="Basic and acidic residues" evidence="1">
    <location>
        <begin position="1"/>
        <end position="26"/>
    </location>
</feature>
<keyword evidence="2" id="KW-0472">Membrane</keyword>
<reference evidence="3 4" key="1">
    <citation type="submission" date="2016-10" db="EMBL/GenBank/DDBJ databases">
        <authorList>
            <person name="de Groot N.N."/>
        </authorList>
    </citation>
    <scope>NUCLEOTIDE SEQUENCE [LARGE SCALE GENOMIC DNA]</scope>
    <source>
        <strain evidence="3 4">CGMCC 1.10449</strain>
    </source>
</reference>
<evidence type="ECO:0000256" key="2">
    <source>
        <dbReference type="SAM" id="Phobius"/>
    </source>
</evidence>
<evidence type="ECO:0000313" key="3">
    <source>
        <dbReference type="EMBL" id="SDQ49516.1"/>
    </source>
</evidence>
<dbReference type="STRING" id="553311.SAMN05216231_1696"/>
<evidence type="ECO:0008006" key="5">
    <source>
        <dbReference type="Google" id="ProtNLM"/>
    </source>
</evidence>
<dbReference type="Proteomes" id="UP000199444">
    <property type="component" value="Unassembled WGS sequence"/>
</dbReference>
<feature type="compositionally biased region" description="Acidic residues" evidence="1">
    <location>
        <begin position="56"/>
        <end position="68"/>
    </location>
</feature>
<accession>A0A1H1BDP0</accession>
<feature type="region of interest" description="Disordered" evidence="1">
    <location>
        <begin position="1"/>
        <end position="79"/>
    </location>
</feature>
<feature type="transmembrane region" description="Helical" evidence="2">
    <location>
        <begin position="88"/>
        <end position="116"/>
    </location>
</feature>
<gene>
    <name evidence="3" type="ORF">SAMN05216231_1696</name>
</gene>
<feature type="transmembrane region" description="Helical" evidence="2">
    <location>
        <begin position="128"/>
        <end position="145"/>
    </location>
</feature>
<keyword evidence="2" id="KW-0812">Transmembrane</keyword>
<evidence type="ECO:0000313" key="4">
    <source>
        <dbReference type="Proteomes" id="UP000199444"/>
    </source>
</evidence>
<dbReference type="RefSeq" id="WP_092492547.1">
    <property type="nucleotide sequence ID" value="NZ_FNKD01000002.1"/>
</dbReference>
<protein>
    <recommendedName>
        <fullName evidence="5">DUF4190 domain-containing protein</fullName>
    </recommendedName>
</protein>
<sequence>MDEFTRRNNVEDDLNKKQQPETRDMDMVGTNLSGQPPVESEDVPETPAANSRRDDEEFAAEMTADDIGDTVKNEEDTEGTQANSAFGWMALALSIISFFIMPIILGGAGIIVGFIARNRDAETLGNTAIIAGAASILITLFVLPYV</sequence>
<dbReference type="EMBL" id="FNKD01000002">
    <property type="protein sequence ID" value="SDQ49516.1"/>
    <property type="molecule type" value="Genomic_DNA"/>
</dbReference>
<dbReference type="InterPro" id="IPR055338">
    <property type="entry name" value="YqfX-like"/>
</dbReference>
<name>A0A1H1BDP0_9BACI</name>